<dbReference type="InterPro" id="IPR036505">
    <property type="entry name" value="Amidase/PGRP_sf"/>
</dbReference>
<evidence type="ECO:0000256" key="2">
    <source>
        <dbReference type="ARBA" id="ARBA00007553"/>
    </source>
</evidence>
<dbReference type="OrthoDB" id="5178799at2"/>
<dbReference type="GO" id="GO:0009254">
    <property type="term" value="P:peptidoglycan turnover"/>
    <property type="evidence" value="ECO:0007669"/>
    <property type="project" value="TreeGrafter"/>
</dbReference>
<dbReference type="PANTHER" id="PTHR30417">
    <property type="entry name" value="N-ACETYLMURAMOYL-L-ALANINE AMIDASE AMID"/>
    <property type="match status" value="1"/>
</dbReference>
<dbReference type="SUPFAM" id="SSF55846">
    <property type="entry name" value="N-acetylmuramoyl-L-alanine amidase-like"/>
    <property type="match status" value="1"/>
</dbReference>
<dbReference type="GO" id="GO:0071555">
    <property type="term" value="P:cell wall organization"/>
    <property type="evidence" value="ECO:0007669"/>
    <property type="project" value="UniProtKB-KW"/>
</dbReference>
<dbReference type="Gene3D" id="1.10.101.10">
    <property type="entry name" value="PGBD-like superfamily/PGBD"/>
    <property type="match status" value="1"/>
</dbReference>
<evidence type="ECO:0000313" key="7">
    <source>
        <dbReference type="EMBL" id="TMR28206.1"/>
    </source>
</evidence>
<dbReference type="Proteomes" id="UP000306628">
    <property type="component" value="Unassembled WGS sequence"/>
</dbReference>
<gene>
    <name evidence="7" type="ORF">ETD85_36625</name>
</gene>
<dbReference type="InterPro" id="IPR036366">
    <property type="entry name" value="PGBDSf"/>
</dbReference>
<evidence type="ECO:0000313" key="8">
    <source>
        <dbReference type="Proteomes" id="UP000306628"/>
    </source>
</evidence>
<feature type="domain" description="N-acetylmuramoyl-L-alanine amidase" evidence="6">
    <location>
        <begin position="70"/>
        <end position="203"/>
    </location>
</feature>
<comment type="catalytic activity">
    <reaction evidence="1">
        <text>Hydrolyzes the link between N-acetylmuramoyl residues and L-amino acid residues in certain cell-wall glycopeptides.</text>
        <dbReference type="EC" id="3.5.1.28"/>
    </reaction>
</comment>
<keyword evidence="4" id="KW-0378">Hydrolase</keyword>
<evidence type="ECO:0000256" key="3">
    <source>
        <dbReference type="ARBA" id="ARBA00011901"/>
    </source>
</evidence>
<proteinExistence type="inferred from homology"/>
<protein>
    <recommendedName>
        <fullName evidence="3">N-acetylmuramoyl-L-alanine amidase</fullName>
        <ecNumber evidence="3">3.5.1.28</ecNumber>
    </recommendedName>
</protein>
<dbReference type="Pfam" id="PF01510">
    <property type="entry name" value="Amidase_2"/>
    <property type="match status" value="1"/>
</dbReference>
<keyword evidence="5" id="KW-0961">Cell wall biogenesis/degradation</keyword>
<dbReference type="SMART" id="SM00644">
    <property type="entry name" value="Ami_2"/>
    <property type="match status" value="1"/>
</dbReference>
<organism evidence="7 8">
    <name type="scientific">Nonomuraea zeae</name>
    <dbReference type="NCBI Taxonomy" id="1642303"/>
    <lineage>
        <taxon>Bacteria</taxon>
        <taxon>Bacillati</taxon>
        <taxon>Actinomycetota</taxon>
        <taxon>Actinomycetes</taxon>
        <taxon>Streptosporangiales</taxon>
        <taxon>Streptosporangiaceae</taxon>
        <taxon>Nonomuraea</taxon>
    </lineage>
</organism>
<dbReference type="GO" id="GO:0008745">
    <property type="term" value="F:N-acetylmuramoyl-L-alanine amidase activity"/>
    <property type="evidence" value="ECO:0007669"/>
    <property type="project" value="UniProtKB-EC"/>
</dbReference>
<dbReference type="Gene3D" id="3.40.80.10">
    <property type="entry name" value="Peptidoglycan recognition protein-like"/>
    <property type="match status" value="1"/>
</dbReference>
<dbReference type="PANTHER" id="PTHR30417:SF1">
    <property type="entry name" value="N-ACETYLMURAMOYL-L-ALANINE AMIDASE AMID"/>
    <property type="match status" value="1"/>
</dbReference>
<comment type="caution">
    <text evidence="7">The sequence shown here is derived from an EMBL/GenBank/DDBJ whole genome shotgun (WGS) entry which is preliminary data.</text>
</comment>
<evidence type="ECO:0000256" key="5">
    <source>
        <dbReference type="ARBA" id="ARBA00023316"/>
    </source>
</evidence>
<dbReference type="InterPro" id="IPR051206">
    <property type="entry name" value="NAMLAA_amidase_2"/>
</dbReference>
<name>A0A5S4G5C8_9ACTN</name>
<dbReference type="EC" id="3.5.1.28" evidence="3"/>
<accession>A0A5S4G5C8</accession>
<comment type="similarity">
    <text evidence="2">Belongs to the N-acetylmuramoyl-L-alanine amidase 2 family.</text>
</comment>
<evidence type="ECO:0000256" key="4">
    <source>
        <dbReference type="ARBA" id="ARBA00022801"/>
    </source>
</evidence>
<dbReference type="CDD" id="cd06583">
    <property type="entry name" value="PGRP"/>
    <property type="match status" value="1"/>
</dbReference>
<dbReference type="InterPro" id="IPR036365">
    <property type="entry name" value="PGBD-like_sf"/>
</dbReference>
<keyword evidence="8" id="KW-1185">Reference proteome</keyword>
<dbReference type="EMBL" id="VCKX01000148">
    <property type="protein sequence ID" value="TMR28206.1"/>
    <property type="molecule type" value="Genomic_DNA"/>
</dbReference>
<dbReference type="SUPFAM" id="SSF47090">
    <property type="entry name" value="PGBD-like"/>
    <property type="match status" value="1"/>
</dbReference>
<evidence type="ECO:0000256" key="1">
    <source>
        <dbReference type="ARBA" id="ARBA00001561"/>
    </source>
</evidence>
<evidence type="ECO:0000259" key="6">
    <source>
        <dbReference type="SMART" id="SM00644"/>
    </source>
</evidence>
<dbReference type="GO" id="GO:0009253">
    <property type="term" value="P:peptidoglycan catabolic process"/>
    <property type="evidence" value="ECO:0007669"/>
    <property type="project" value="InterPro"/>
</dbReference>
<dbReference type="AlphaFoldDB" id="A0A5S4G5C8"/>
<reference evidence="7 8" key="1">
    <citation type="submission" date="2019-05" db="EMBL/GenBank/DDBJ databases">
        <title>Draft genome sequence of Nonomuraea zeae DSM 100528.</title>
        <authorList>
            <person name="Saricaoglu S."/>
            <person name="Isik K."/>
        </authorList>
    </citation>
    <scope>NUCLEOTIDE SEQUENCE [LARGE SCALE GENOMIC DNA]</scope>
    <source>
        <strain evidence="7 8">DSM 100528</strain>
    </source>
</reference>
<sequence>MKAEATEVLPRQGVRAPGFDRSPQWRDYFSSIEGRETSRNANRRCPMPYLTQLADVARRTGHPVTESAGWKTRGHGPQPEVQGIVCHHTAGPPGGGDYPSLAVVRDGRPGLDGPLSHFGLGRSGRIHVIAAGRCWHNAPSTSPLHDNSSSIGIEAENSGSQPWPEVQLDAYRSLCAELCVEFGLPASRVKAHREVNTAKPDPHSIDMNDFRAAVAVLITGGAGPSWTEEIVKDLPLIRLGDDSYDVKTVRGCLFARGHVPPTAYAGTTAGLEEWLKSTSCDSGLVELVRGFQRAEGIDDDGIVGPGTWPSLLRV</sequence>
<dbReference type="InterPro" id="IPR002502">
    <property type="entry name" value="Amidase_domain"/>
</dbReference>